<sequence>MFEKRTGNILVDQLVEAGVDHIYGMPGNSINQFIEDLRRKEDEMDFIQVRHEEIGALAASSYAKLTGKLGVCLSIAGPGATHLINGLYDAKKDFAPVLAIVGQVPSTEVGTDSHQEINLERMFDGVAVFNKRAESAEQLPDMLHMAIREAYIYKGVSVLIVPDDLFTVKQDREVMTTSKTIAEPVITPNQETIDQAAQLLNQAEKPVILAGKGARHARTELIEFAEKLQAPVVLSLLGKGTIPDYHELNLGQHGQIGTKPAFEAVMETDLLIIIGTTFPYRDYLPDHVHAIQIEIKQDHLGKFYPITAGLCGDSKEVLPILTKAVKSGRSDAFLNQYKEKMKQWHIHAQEIKQDDSDPIHGPQIMYALEKCVEKDAIISCDVGNVTVWTSRFFPFTNQHFIISGGLASMGSGLPGAIAAQKAYPDRQVVGICGDGGFTMVMQDFITAVKYQMPVKMVVLNNSMIGMIKYEQQTKGNLNYETELEGIDFAEFARACGGEGFRIEKYSEMEDKMKQAFLSDQPAVIDVVMEDMAPLPGKITYDQAVKYGEYLIKEFFSNGNIEFPDVGKTMKRLF</sequence>
<gene>
    <name evidence="7" type="ORF">J416_08784</name>
</gene>
<dbReference type="SUPFAM" id="SSF52518">
    <property type="entry name" value="Thiamin diphosphate-binding fold (THDP-binding)"/>
    <property type="match status" value="2"/>
</dbReference>
<dbReference type="RefSeq" id="WP_003468501.1">
    <property type="nucleotide sequence ID" value="NZ_APML01000030.1"/>
</dbReference>
<evidence type="ECO:0000259" key="4">
    <source>
        <dbReference type="Pfam" id="PF00205"/>
    </source>
</evidence>
<dbReference type="NCBIfam" id="NF006377">
    <property type="entry name" value="PRK08611.1"/>
    <property type="match status" value="1"/>
</dbReference>
<dbReference type="Pfam" id="PF00205">
    <property type="entry name" value="TPP_enzyme_M"/>
    <property type="match status" value="1"/>
</dbReference>
<organism evidence="7 8">
    <name type="scientific">Gracilibacillus halophilus YIM-C55.5</name>
    <dbReference type="NCBI Taxonomy" id="1308866"/>
    <lineage>
        <taxon>Bacteria</taxon>
        <taxon>Bacillati</taxon>
        <taxon>Bacillota</taxon>
        <taxon>Bacilli</taxon>
        <taxon>Bacillales</taxon>
        <taxon>Bacillaceae</taxon>
        <taxon>Gracilibacillus</taxon>
    </lineage>
</organism>
<dbReference type="InterPro" id="IPR011766">
    <property type="entry name" value="TPP_enzyme_TPP-bd"/>
</dbReference>
<dbReference type="CDD" id="cd02014">
    <property type="entry name" value="TPP_POX"/>
    <property type="match status" value="1"/>
</dbReference>
<evidence type="ECO:0000256" key="2">
    <source>
        <dbReference type="ARBA" id="ARBA00023052"/>
    </source>
</evidence>
<dbReference type="GO" id="GO:0000287">
    <property type="term" value="F:magnesium ion binding"/>
    <property type="evidence" value="ECO:0007669"/>
    <property type="project" value="InterPro"/>
</dbReference>
<dbReference type="PANTHER" id="PTHR42981">
    <property type="entry name" value="PYRUVATE DEHYDROGENASE [UBIQUINONE]"/>
    <property type="match status" value="1"/>
</dbReference>
<comment type="caution">
    <text evidence="7">The sequence shown here is derived from an EMBL/GenBank/DDBJ whole genome shotgun (WGS) entry which is preliminary data.</text>
</comment>
<dbReference type="EMBL" id="APML01000030">
    <property type="protein sequence ID" value="ENH96782.1"/>
    <property type="molecule type" value="Genomic_DNA"/>
</dbReference>
<dbReference type="CDD" id="cd07039">
    <property type="entry name" value="TPP_PYR_POX"/>
    <property type="match status" value="1"/>
</dbReference>
<feature type="domain" description="Thiamine pyrophosphate enzyme central" evidence="4">
    <location>
        <begin position="193"/>
        <end position="319"/>
    </location>
</feature>
<dbReference type="eggNOG" id="COG0028">
    <property type="taxonomic scope" value="Bacteria"/>
</dbReference>
<dbReference type="Pfam" id="PF02775">
    <property type="entry name" value="TPP_enzyme_C"/>
    <property type="match status" value="1"/>
</dbReference>
<keyword evidence="2 3" id="KW-0786">Thiamine pyrophosphate</keyword>
<dbReference type="Proteomes" id="UP000012283">
    <property type="component" value="Unassembled WGS sequence"/>
</dbReference>
<dbReference type="EC" id="1.2.3.3" evidence="7"/>
<dbReference type="InterPro" id="IPR047211">
    <property type="entry name" value="POXB-like"/>
</dbReference>
<dbReference type="InterPro" id="IPR029035">
    <property type="entry name" value="DHS-like_NAD/FAD-binding_dom"/>
</dbReference>
<evidence type="ECO:0000259" key="6">
    <source>
        <dbReference type="Pfam" id="PF02776"/>
    </source>
</evidence>
<dbReference type="GO" id="GO:0030976">
    <property type="term" value="F:thiamine pyrophosphate binding"/>
    <property type="evidence" value="ECO:0007669"/>
    <property type="project" value="InterPro"/>
</dbReference>
<name>N4WKT5_9BACI</name>
<dbReference type="Pfam" id="PF02776">
    <property type="entry name" value="TPP_enzyme_N"/>
    <property type="match status" value="1"/>
</dbReference>
<keyword evidence="7" id="KW-0670">Pyruvate</keyword>
<dbReference type="InterPro" id="IPR047212">
    <property type="entry name" value="TPP_POXB-like"/>
</dbReference>
<feature type="domain" description="Thiamine pyrophosphate enzyme N-terminal TPP-binding" evidence="6">
    <location>
        <begin position="5"/>
        <end position="118"/>
    </location>
</feature>
<accession>N4WKT5</accession>
<dbReference type="Gene3D" id="3.40.50.1220">
    <property type="entry name" value="TPP-binding domain"/>
    <property type="match status" value="1"/>
</dbReference>
<reference evidence="7 8" key="1">
    <citation type="submission" date="2013-03" db="EMBL/GenBank/DDBJ databases">
        <title>Draft genome sequence of Gracibacillus halophilus YIM-C55.5, a moderately halophilic and thermophilic organism from the Xiaochaidamu salt lake.</title>
        <authorList>
            <person name="Sugumar T."/>
            <person name="Polireddy D.R."/>
            <person name="Antony A."/>
            <person name="Madhava Y.R."/>
            <person name="Sivakumar N."/>
        </authorList>
    </citation>
    <scope>NUCLEOTIDE SEQUENCE [LARGE SCALE GENOMIC DNA]</scope>
    <source>
        <strain evidence="7 8">YIM-C55.5</strain>
    </source>
</reference>
<dbReference type="PATRIC" id="fig|1308866.3.peg.1778"/>
<dbReference type="PROSITE" id="PS00187">
    <property type="entry name" value="TPP_ENZYMES"/>
    <property type="match status" value="1"/>
</dbReference>
<dbReference type="GO" id="GO:0047112">
    <property type="term" value="F:pyruvate oxidase activity"/>
    <property type="evidence" value="ECO:0007669"/>
    <property type="project" value="UniProtKB-EC"/>
</dbReference>
<evidence type="ECO:0000259" key="5">
    <source>
        <dbReference type="Pfam" id="PF02775"/>
    </source>
</evidence>
<keyword evidence="7" id="KW-0560">Oxidoreductase</keyword>
<dbReference type="InterPro" id="IPR029061">
    <property type="entry name" value="THDP-binding"/>
</dbReference>
<protein>
    <submittedName>
        <fullName evidence="7">Pyruvate oxidase</fullName>
        <ecNumber evidence="7">1.2.3.3</ecNumber>
    </submittedName>
</protein>
<proteinExistence type="inferred from homology"/>
<dbReference type="InterPro" id="IPR047210">
    <property type="entry name" value="TPP_PYR_POXB-like"/>
</dbReference>
<evidence type="ECO:0000313" key="8">
    <source>
        <dbReference type="Proteomes" id="UP000012283"/>
    </source>
</evidence>
<dbReference type="AlphaFoldDB" id="N4WKT5"/>
<dbReference type="OrthoDB" id="4494979at2"/>
<feature type="domain" description="Thiamine pyrophosphate enzyme TPP-binding" evidence="5">
    <location>
        <begin position="381"/>
        <end position="526"/>
    </location>
</feature>
<dbReference type="SUPFAM" id="SSF52467">
    <property type="entry name" value="DHS-like NAD/FAD-binding domain"/>
    <property type="match status" value="1"/>
</dbReference>
<evidence type="ECO:0000313" key="7">
    <source>
        <dbReference type="EMBL" id="ENH96782.1"/>
    </source>
</evidence>
<keyword evidence="8" id="KW-1185">Reference proteome</keyword>
<dbReference type="PANTHER" id="PTHR42981:SF2">
    <property type="entry name" value="PYRUVATE DEHYDROGENASE [UBIQUINONE]"/>
    <property type="match status" value="1"/>
</dbReference>
<dbReference type="STRING" id="1308866.J416_08784"/>
<dbReference type="InterPro" id="IPR000399">
    <property type="entry name" value="TPP-bd_CS"/>
</dbReference>
<evidence type="ECO:0000256" key="3">
    <source>
        <dbReference type="RuleBase" id="RU362132"/>
    </source>
</evidence>
<comment type="similarity">
    <text evidence="1 3">Belongs to the TPP enzyme family.</text>
</comment>
<dbReference type="InterPro" id="IPR012001">
    <property type="entry name" value="Thiamin_PyroP_enz_TPP-bd_dom"/>
</dbReference>
<dbReference type="Gene3D" id="3.40.50.970">
    <property type="match status" value="2"/>
</dbReference>
<dbReference type="InterPro" id="IPR012000">
    <property type="entry name" value="Thiamin_PyroP_enz_cen_dom"/>
</dbReference>
<evidence type="ECO:0000256" key="1">
    <source>
        <dbReference type="ARBA" id="ARBA00007812"/>
    </source>
</evidence>